<feature type="compositionally biased region" description="Low complexity" evidence="1">
    <location>
        <begin position="420"/>
        <end position="444"/>
    </location>
</feature>
<evidence type="ECO:0000256" key="1">
    <source>
        <dbReference type="SAM" id="MobiDB-lite"/>
    </source>
</evidence>
<evidence type="ECO:0000313" key="3">
    <source>
        <dbReference type="Proteomes" id="UP000188320"/>
    </source>
</evidence>
<feature type="region of interest" description="Disordered" evidence="1">
    <location>
        <begin position="188"/>
        <end position="228"/>
    </location>
</feature>
<evidence type="ECO:0000313" key="2">
    <source>
        <dbReference type="EMBL" id="OMH81682.1"/>
    </source>
</evidence>
<accession>A0A1R1PLD5</accession>
<proteinExistence type="predicted"/>
<dbReference type="GO" id="GO:0003735">
    <property type="term" value="F:structural constituent of ribosome"/>
    <property type="evidence" value="ECO:0007669"/>
    <property type="project" value="TreeGrafter"/>
</dbReference>
<reference evidence="3" key="1">
    <citation type="submission" date="2017-01" db="EMBL/GenBank/DDBJ databases">
        <authorList>
            <person name="Wang Y."/>
            <person name="White M."/>
            <person name="Kvist S."/>
            <person name="Moncalvo J.-M."/>
        </authorList>
    </citation>
    <scope>NUCLEOTIDE SEQUENCE [LARGE SCALE GENOMIC DNA]</scope>
    <source>
        <strain evidence="3">COL-18-3</strain>
    </source>
</reference>
<dbReference type="InterPro" id="IPR016712">
    <property type="entry name" value="Rbsml_bS1m-like"/>
</dbReference>
<sequence>MSNSFATLFRQSKVAAFDPKIKQAYAFVTPKTAKKINSTNSTKNFGLKHDLPPTVKTNYITINQLDTYAQVPDFTSANQQVNYIKIFKENFVTSKSPIESETFKSVILPNRLSFSDSLYGPGTGGGIGLFGGADFGRKNDYSSRNKNDGFIFPSRPGQQQRSGINNNEAKEVLNSEFINKLNINKKVGSSSATSDQSQSQSQSQDQQQGTGTVSKKLSSTPSPTTISKTKTDYYKLGKREWQNFLAEARAKSQEWRQAVDSQKFNKNEHHTFMNTYSSPTKATASSHQKQITAVIPTYHNYLPTDPDELKVKGRILNRTEQGYVVGIQGLLAFLPHRKSTVSKNDKIYRTLRTFYVVGAEFSNIRDKNGLLVPIIELSEFPPASLVSNNPTLVSRSPNKYSHSSYPLPSSYGAYNVPNPSSSQTSGNESGSSAPSSPNNYSSYAKTYLSHLTNKKQ</sequence>
<comment type="caution">
    <text evidence="2">The sequence shown here is derived from an EMBL/GenBank/DDBJ whole genome shotgun (WGS) entry which is preliminary data.</text>
</comment>
<gene>
    <name evidence="2" type="ORF">AX774_g4856</name>
</gene>
<name>A0A1R1PLD5_ZANCU</name>
<dbReference type="PANTHER" id="PTHR28058">
    <property type="entry name" value="37S RIBOSOMAL PROTEIN MRP51, MITOCHONDRIAL"/>
    <property type="match status" value="1"/>
</dbReference>
<dbReference type="EMBL" id="LSSK01000845">
    <property type="protein sequence ID" value="OMH81682.1"/>
    <property type="molecule type" value="Genomic_DNA"/>
</dbReference>
<dbReference type="PANTHER" id="PTHR28058:SF1">
    <property type="entry name" value="SMALL RIBOSOMAL SUBUNIT PROTEIN BS1M"/>
    <property type="match status" value="1"/>
</dbReference>
<dbReference type="OrthoDB" id="2735536at2759"/>
<dbReference type="AlphaFoldDB" id="A0A1R1PLD5"/>
<protein>
    <submittedName>
        <fullName evidence="2">Uncharacterized protein</fullName>
    </submittedName>
</protein>
<dbReference type="GO" id="GO:0005763">
    <property type="term" value="C:mitochondrial small ribosomal subunit"/>
    <property type="evidence" value="ECO:0007669"/>
    <property type="project" value="TreeGrafter"/>
</dbReference>
<feature type="region of interest" description="Disordered" evidence="1">
    <location>
        <begin position="411"/>
        <end position="456"/>
    </location>
</feature>
<dbReference type="GO" id="GO:0070124">
    <property type="term" value="P:mitochondrial translational initiation"/>
    <property type="evidence" value="ECO:0007669"/>
    <property type="project" value="TreeGrafter"/>
</dbReference>
<dbReference type="Proteomes" id="UP000188320">
    <property type="component" value="Unassembled WGS sequence"/>
</dbReference>
<dbReference type="Pfam" id="PF11709">
    <property type="entry name" value="Mit_ribos_Mrp51"/>
    <property type="match status" value="1"/>
</dbReference>
<organism evidence="2 3">
    <name type="scientific">Zancudomyces culisetae</name>
    <name type="common">Gut fungus</name>
    <name type="synonym">Smittium culisetae</name>
    <dbReference type="NCBI Taxonomy" id="1213189"/>
    <lineage>
        <taxon>Eukaryota</taxon>
        <taxon>Fungi</taxon>
        <taxon>Fungi incertae sedis</taxon>
        <taxon>Zoopagomycota</taxon>
        <taxon>Kickxellomycotina</taxon>
        <taxon>Harpellomycetes</taxon>
        <taxon>Harpellales</taxon>
        <taxon>Legeriomycetaceae</taxon>
        <taxon>Zancudomyces</taxon>
    </lineage>
</organism>
<keyword evidence="3" id="KW-1185">Reference proteome</keyword>